<evidence type="ECO:0000256" key="1">
    <source>
        <dbReference type="SAM" id="MobiDB-lite"/>
    </source>
</evidence>
<reference evidence="2" key="1">
    <citation type="journal article" date="2022" name="bioRxiv">
        <title>Genomics of Preaxostyla Flagellates Illuminates Evolutionary Transitions and the Path Towards Mitochondrial Loss.</title>
        <authorList>
            <person name="Novak L.V.F."/>
            <person name="Treitli S.C."/>
            <person name="Pyrih J."/>
            <person name="Halakuc P."/>
            <person name="Pipaliya S.V."/>
            <person name="Vacek V."/>
            <person name="Brzon O."/>
            <person name="Soukal P."/>
            <person name="Eme L."/>
            <person name="Dacks J.B."/>
            <person name="Karnkowska A."/>
            <person name="Elias M."/>
            <person name="Hampl V."/>
        </authorList>
    </citation>
    <scope>NUCLEOTIDE SEQUENCE</scope>
    <source>
        <strain evidence="2">RCP-MX</strain>
    </source>
</reference>
<proteinExistence type="predicted"/>
<feature type="compositionally biased region" description="Low complexity" evidence="1">
    <location>
        <begin position="343"/>
        <end position="359"/>
    </location>
</feature>
<dbReference type="EMBL" id="JAPMOS010000009">
    <property type="protein sequence ID" value="KAJ4461135.1"/>
    <property type="molecule type" value="Genomic_DNA"/>
</dbReference>
<gene>
    <name evidence="2" type="ORF">PAPYR_2595</name>
</gene>
<dbReference type="InterPro" id="IPR016024">
    <property type="entry name" value="ARM-type_fold"/>
</dbReference>
<organism evidence="2 3">
    <name type="scientific">Paratrimastix pyriformis</name>
    <dbReference type="NCBI Taxonomy" id="342808"/>
    <lineage>
        <taxon>Eukaryota</taxon>
        <taxon>Metamonada</taxon>
        <taxon>Preaxostyla</taxon>
        <taxon>Paratrimastigidae</taxon>
        <taxon>Paratrimastix</taxon>
    </lineage>
</organism>
<evidence type="ECO:0000313" key="3">
    <source>
        <dbReference type="Proteomes" id="UP001141327"/>
    </source>
</evidence>
<dbReference type="Proteomes" id="UP001141327">
    <property type="component" value="Unassembled WGS sequence"/>
</dbReference>
<name>A0ABQ8UUC1_9EUKA</name>
<feature type="region of interest" description="Disordered" evidence="1">
    <location>
        <begin position="343"/>
        <end position="366"/>
    </location>
</feature>
<evidence type="ECO:0000313" key="2">
    <source>
        <dbReference type="EMBL" id="KAJ4461135.1"/>
    </source>
</evidence>
<protein>
    <submittedName>
        <fullName evidence="2">Uncharacterized protein</fullName>
    </submittedName>
</protein>
<dbReference type="InterPro" id="IPR011989">
    <property type="entry name" value="ARM-like"/>
</dbReference>
<dbReference type="SUPFAM" id="SSF48371">
    <property type="entry name" value="ARM repeat"/>
    <property type="match status" value="1"/>
</dbReference>
<dbReference type="Gene3D" id="1.25.10.10">
    <property type="entry name" value="Leucine-rich Repeat Variant"/>
    <property type="match status" value="1"/>
</dbReference>
<keyword evidence="3" id="KW-1185">Reference proteome</keyword>
<sequence>MASKYDLSTYLRESRIDHVRAARNLRDILESELRQYSPKDAASLMKFLSQILSQLIDSSDVSERVAGIAIIDQLIDMPIDKTRLSGFLRMVLPSSDPLLVSCATQAIGHLARSTGSLIVDFVEFEARAAFTWLRQPPDKASAQPLGEPHWRECGVKVLRALAANAPNMLYLYMPALVEVVFPAMCDPRPEMRAQATLMLRAFMQVLRQRQDHQRRQEEQLLMHLQQFGTPGRSDAIMLLTLGGVAAAIPAGTGDQGMALRRSLQQIAQWHFRLYDQAVSVLPPARPLGKEKPHVITGALNTLAELVRSPACEDFLLLPLSASTPPPATAISLGEALASLGWGPEFPGPGAEGGPQAAGRGAERDPGNERPFEVLCALALDLLHSSTQQPIRLAALELVALLAQHTPGRFAPVWLGPAMAQVTAMLHARKDGPERVAALRTLGVLALALGPGAISGALLQPALLWVREVLAAGKKRHGPALWQEALTCVARLAEGLPGLMEAEVPAMLDKLFAEPPSEPLVEARLHGPGIAFPAQPCLA</sequence>
<comment type="caution">
    <text evidence="2">The sequence shown here is derived from an EMBL/GenBank/DDBJ whole genome shotgun (WGS) entry which is preliminary data.</text>
</comment>
<accession>A0ABQ8UUC1</accession>